<proteinExistence type="predicted"/>
<organism evidence="2 3">
    <name type="scientific">Phytophthora fragariae</name>
    <dbReference type="NCBI Taxonomy" id="53985"/>
    <lineage>
        <taxon>Eukaryota</taxon>
        <taxon>Sar</taxon>
        <taxon>Stramenopiles</taxon>
        <taxon>Oomycota</taxon>
        <taxon>Peronosporomycetes</taxon>
        <taxon>Peronosporales</taxon>
        <taxon>Peronosporaceae</taxon>
        <taxon>Phytophthora</taxon>
    </lineage>
</organism>
<accession>A0A6G0PDI1</accession>
<evidence type="ECO:0000313" key="3">
    <source>
        <dbReference type="Proteomes" id="UP000476176"/>
    </source>
</evidence>
<reference evidence="2 3" key="1">
    <citation type="submission" date="2018-09" db="EMBL/GenBank/DDBJ databases">
        <title>Genomic investigation of the strawberry pathogen Phytophthora fragariae indicates pathogenicity is determined by transcriptional variation in three key races.</title>
        <authorList>
            <person name="Adams T.M."/>
            <person name="Armitage A.D."/>
            <person name="Sobczyk M.K."/>
            <person name="Bates H.J."/>
            <person name="Dunwell J.M."/>
            <person name="Nellist C.F."/>
            <person name="Harrison R.J."/>
        </authorList>
    </citation>
    <scope>NUCLEOTIDE SEQUENCE [LARGE SCALE GENOMIC DNA]</scope>
    <source>
        <strain evidence="2 3">BC-23</strain>
    </source>
</reference>
<dbReference type="AlphaFoldDB" id="A0A6G0PDI1"/>
<dbReference type="Proteomes" id="UP000476176">
    <property type="component" value="Unassembled WGS sequence"/>
</dbReference>
<protein>
    <submittedName>
        <fullName evidence="2">Uncharacterized protein</fullName>
    </submittedName>
</protein>
<evidence type="ECO:0000313" key="2">
    <source>
        <dbReference type="EMBL" id="KAE9243407.1"/>
    </source>
</evidence>
<comment type="caution">
    <text evidence="2">The sequence shown here is derived from an EMBL/GenBank/DDBJ whole genome shotgun (WGS) entry which is preliminary data.</text>
</comment>
<feature type="region of interest" description="Disordered" evidence="1">
    <location>
        <begin position="1"/>
        <end position="21"/>
    </location>
</feature>
<dbReference type="EMBL" id="QXGC01000244">
    <property type="protein sequence ID" value="KAE9243407.1"/>
    <property type="molecule type" value="Genomic_DNA"/>
</dbReference>
<gene>
    <name evidence="2" type="ORF">PF004_g6161</name>
</gene>
<name>A0A6G0PDI1_9STRA</name>
<sequence length="42" mass="4477">MESAASSDNKAPIADDADITAGVETYTAVEKRLHKRGKVKSD</sequence>
<evidence type="ECO:0000256" key="1">
    <source>
        <dbReference type="SAM" id="MobiDB-lite"/>
    </source>
</evidence>